<keyword evidence="2" id="KW-1185">Reference proteome</keyword>
<evidence type="ECO:0000313" key="2">
    <source>
        <dbReference type="Proteomes" id="UP000271162"/>
    </source>
</evidence>
<reference evidence="3" key="1">
    <citation type="submission" date="2017-02" db="UniProtKB">
        <authorList>
            <consortium name="WormBaseParasite"/>
        </authorList>
    </citation>
    <scope>IDENTIFICATION</scope>
</reference>
<proteinExistence type="predicted"/>
<dbReference type="WBParaSite" id="NBR_0001216101-mRNA-1">
    <property type="protein sequence ID" value="NBR_0001216101-mRNA-1"/>
    <property type="gene ID" value="NBR_0001216101"/>
</dbReference>
<sequence>MVWVLISEGIERMLVAALVASEIMSLDEDVVAAVVLETALSSVVLPDAAVLRLPEVVIVGSPNIVSAIPVAVVAVSTAAIVVVGRANEVKDEAGLDLSRPVVSLKLKTAPGIDTVAVKFVENELVSRDSKDVASPSVVAVVVPFVEGESAPAVAFSVAFLGASNLAPSANFCSSREDVTVSFCKNGVNGKVDWGVSTAGLSFITSEMESVATVIFVTVTIVCVDTSVLTSMTSLSSFVLTLIIESLVKLLSVTSVNAVMWCGLDRCPLSVLPPIDADASSPSALRDIVVGDIFVTSSLKSFSSTCTGVVFSVITSGLALLDANTVILVTDCNVERHLVAGSSVVTDPTVEWGSPEECSDSEVSLLGWSLSSL</sequence>
<protein>
    <submittedName>
        <fullName evidence="3">Secreted protein</fullName>
    </submittedName>
</protein>
<evidence type="ECO:0000313" key="1">
    <source>
        <dbReference type="EMBL" id="VDL75751.1"/>
    </source>
</evidence>
<accession>A0A0N4Y7M1</accession>
<organism evidence="3">
    <name type="scientific">Nippostrongylus brasiliensis</name>
    <name type="common">Rat hookworm</name>
    <dbReference type="NCBI Taxonomy" id="27835"/>
    <lineage>
        <taxon>Eukaryota</taxon>
        <taxon>Metazoa</taxon>
        <taxon>Ecdysozoa</taxon>
        <taxon>Nematoda</taxon>
        <taxon>Chromadorea</taxon>
        <taxon>Rhabditida</taxon>
        <taxon>Rhabditina</taxon>
        <taxon>Rhabditomorpha</taxon>
        <taxon>Strongyloidea</taxon>
        <taxon>Heligmosomidae</taxon>
        <taxon>Nippostrongylus</taxon>
    </lineage>
</organism>
<dbReference type="EMBL" id="UYSL01020686">
    <property type="protein sequence ID" value="VDL75751.1"/>
    <property type="molecule type" value="Genomic_DNA"/>
</dbReference>
<dbReference type="AlphaFoldDB" id="A0A0N4Y7M1"/>
<reference evidence="1 2" key="2">
    <citation type="submission" date="2018-11" db="EMBL/GenBank/DDBJ databases">
        <authorList>
            <consortium name="Pathogen Informatics"/>
        </authorList>
    </citation>
    <scope>NUCLEOTIDE SEQUENCE [LARGE SCALE GENOMIC DNA]</scope>
</reference>
<name>A0A0N4Y7M1_NIPBR</name>
<gene>
    <name evidence="1" type="ORF">NBR_LOCUS12162</name>
</gene>
<dbReference type="Proteomes" id="UP000271162">
    <property type="component" value="Unassembled WGS sequence"/>
</dbReference>
<evidence type="ECO:0000313" key="3">
    <source>
        <dbReference type="WBParaSite" id="NBR_0001216101-mRNA-1"/>
    </source>
</evidence>